<evidence type="ECO:0000313" key="8">
    <source>
        <dbReference type="EMBL" id="SKA34052.1"/>
    </source>
</evidence>
<keyword evidence="9" id="KW-1185">Reference proteome</keyword>
<dbReference type="PANTHER" id="PTHR34216:SF7">
    <property type="entry name" value="POLY-BETA-1,6-N-ACETYL-D-GLUCOSAMINE N-DEACETYLASE"/>
    <property type="match status" value="1"/>
</dbReference>
<evidence type="ECO:0000256" key="5">
    <source>
        <dbReference type="ARBA" id="ARBA00032976"/>
    </source>
</evidence>
<evidence type="ECO:0000256" key="1">
    <source>
        <dbReference type="ARBA" id="ARBA00003236"/>
    </source>
</evidence>
<dbReference type="PROSITE" id="PS51677">
    <property type="entry name" value="NODB"/>
    <property type="match status" value="1"/>
</dbReference>
<feature type="domain" description="NodB homology" evidence="7">
    <location>
        <begin position="103"/>
        <end position="273"/>
    </location>
</feature>
<name>A0A1T4T0W6_9HYPH</name>
<dbReference type="AlphaFoldDB" id="A0A1T4T0W6"/>
<dbReference type="OrthoDB" id="9782872at2"/>
<evidence type="ECO:0000259" key="7">
    <source>
        <dbReference type="PROSITE" id="PS51677"/>
    </source>
</evidence>
<dbReference type="Proteomes" id="UP000190092">
    <property type="component" value="Unassembled WGS sequence"/>
</dbReference>
<evidence type="ECO:0000313" key="9">
    <source>
        <dbReference type="Proteomes" id="UP000190092"/>
    </source>
</evidence>
<evidence type="ECO:0000256" key="6">
    <source>
        <dbReference type="SAM" id="SignalP"/>
    </source>
</evidence>
<dbReference type="GO" id="GO:0005975">
    <property type="term" value="P:carbohydrate metabolic process"/>
    <property type="evidence" value="ECO:0007669"/>
    <property type="project" value="InterPro"/>
</dbReference>
<dbReference type="RefSeq" id="WP_085937192.1">
    <property type="nucleotide sequence ID" value="NZ_FUWJ01000011.1"/>
</dbReference>
<evidence type="ECO:0000256" key="3">
    <source>
        <dbReference type="ARBA" id="ARBA00020071"/>
    </source>
</evidence>
<keyword evidence="4 6" id="KW-0732">Signal</keyword>
<dbReference type="PANTHER" id="PTHR34216">
    <property type="match status" value="1"/>
</dbReference>
<dbReference type="STRING" id="225324.SAMN02745126_05464"/>
<comment type="function">
    <text evidence="1">Is involved in generating a small heat-stable compound (Nod), an acylated oligomer of N-acetylglucosamine, that stimulates mitosis in various plant protoplasts.</text>
</comment>
<reference evidence="9" key="1">
    <citation type="submission" date="2017-02" db="EMBL/GenBank/DDBJ databases">
        <authorList>
            <person name="Varghese N."/>
            <person name="Submissions S."/>
        </authorList>
    </citation>
    <scope>NUCLEOTIDE SEQUENCE [LARGE SCALE GENOMIC DNA]</scope>
    <source>
        <strain evidence="9">ATCC 27094</strain>
    </source>
</reference>
<dbReference type="SUPFAM" id="SSF88713">
    <property type="entry name" value="Glycoside hydrolase/deacetylase"/>
    <property type="match status" value="1"/>
</dbReference>
<dbReference type="CDD" id="cd10918">
    <property type="entry name" value="CE4_NodB_like_5s_6s"/>
    <property type="match status" value="1"/>
</dbReference>
<organism evidence="8 9">
    <name type="scientific">Enhydrobacter aerosaccus</name>
    <dbReference type="NCBI Taxonomy" id="225324"/>
    <lineage>
        <taxon>Bacteria</taxon>
        <taxon>Pseudomonadati</taxon>
        <taxon>Pseudomonadota</taxon>
        <taxon>Alphaproteobacteria</taxon>
        <taxon>Hyphomicrobiales</taxon>
        <taxon>Enhydrobacter</taxon>
    </lineage>
</organism>
<dbReference type="InterPro" id="IPR011330">
    <property type="entry name" value="Glyco_hydro/deAcase_b/a-brl"/>
</dbReference>
<dbReference type="Pfam" id="PF01522">
    <property type="entry name" value="Polysacc_deac_1"/>
    <property type="match status" value="1"/>
</dbReference>
<evidence type="ECO:0000256" key="2">
    <source>
        <dbReference type="ARBA" id="ARBA00010973"/>
    </source>
</evidence>
<gene>
    <name evidence="8" type="ORF">SAMN02745126_05464</name>
</gene>
<proteinExistence type="inferred from homology"/>
<feature type="signal peptide" evidence="6">
    <location>
        <begin position="1"/>
        <end position="32"/>
    </location>
</feature>
<dbReference type="PROSITE" id="PS51318">
    <property type="entry name" value="TAT"/>
    <property type="match status" value="1"/>
</dbReference>
<dbReference type="GO" id="GO:0016810">
    <property type="term" value="F:hydrolase activity, acting on carbon-nitrogen (but not peptide) bonds"/>
    <property type="evidence" value="ECO:0007669"/>
    <property type="project" value="InterPro"/>
</dbReference>
<protein>
    <recommendedName>
        <fullName evidence="3">Chitooligosaccharide deacetylase</fullName>
    </recommendedName>
    <alternativeName>
        <fullName evidence="5">Nodulation protein B</fullName>
    </alternativeName>
</protein>
<dbReference type="InterPro" id="IPR002509">
    <property type="entry name" value="NODB_dom"/>
</dbReference>
<dbReference type="InterPro" id="IPR051398">
    <property type="entry name" value="Polysacch_Deacetylase"/>
</dbReference>
<dbReference type="EMBL" id="FUWJ01000011">
    <property type="protein sequence ID" value="SKA34052.1"/>
    <property type="molecule type" value="Genomic_DNA"/>
</dbReference>
<dbReference type="InterPro" id="IPR006311">
    <property type="entry name" value="TAT_signal"/>
</dbReference>
<comment type="similarity">
    <text evidence="2">Belongs to the polysaccharide deacetylase family.</text>
</comment>
<feature type="chain" id="PRO_5013227736" description="Chitooligosaccharide deacetylase" evidence="6">
    <location>
        <begin position="33"/>
        <end position="273"/>
    </location>
</feature>
<evidence type="ECO:0000256" key="4">
    <source>
        <dbReference type="ARBA" id="ARBA00022729"/>
    </source>
</evidence>
<accession>A0A1T4T0W6</accession>
<sequence length="273" mass="30332">MSRFAGSRSISRRSLLATVPAAFLLSSASGRAAEPPASPRRADALRVPILLYHRFGPSLNDEMTVTTPVFEGQLSLMRERGYRVAPLRALLAALDGTDATLERSVVLTVDDGHRTVYSDLFPLVQRYRLPVTLFIYPSAISNADYALTWAQLAEMKASGLVDVQSHTFWHPNFNIERKRLSPADYARFVHDQLARSRAILEQRLGGPVDLLAWPFGIYDEELMQAARAAGYTAAFSIERRPVTPADKIMALPRYIVVDADRGSRFDALVAGQR</sequence>
<dbReference type="Gene3D" id="3.20.20.370">
    <property type="entry name" value="Glycoside hydrolase/deacetylase"/>
    <property type="match status" value="1"/>
</dbReference>